<dbReference type="GO" id="GO:0016020">
    <property type="term" value="C:membrane"/>
    <property type="evidence" value="ECO:0007669"/>
    <property type="project" value="UniProtKB-SubCell"/>
</dbReference>
<protein>
    <submittedName>
        <fullName evidence="6">Uncharacterized protein</fullName>
    </submittedName>
</protein>
<feature type="transmembrane region" description="Helical" evidence="5">
    <location>
        <begin position="111"/>
        <end position="130"/>
    </location>
</feature>
<dbReference type="EMBL" id="OZ035839">
    <property type="protein sequence ID" value="CAL1586588.1"/>
    <property type="molecule type" value="Genomic_DNA"/>
</dbReference>
<proteinExistence type="predicted"/>
<dbReference type="SUPFAM" id="SSF103473">
    <property type="entry name" value="MFS general substrate transporter"/>
    <property type="match status" value="1"/>
</dbReference>
<evidence type="ECO:0000256" key="2">
    <source>
        <dbReference type="ARBA" id="ARBA00022692"/>
    </source>
</evidence>
<dbReference type="PANTHER" id="PTHR24064">
    <property type="entry name" value="SOLUTE CARRIER FAMILY 22 MEMBER"/>
    <property type="match status" value="1"/>
</dbReference>
<keyword evidence="7" id="KW-1185">Reference proteome</keyword>
<evidence type="ECO:0000256" key="3">
    <source>
        <dbReference type="ARBA" id="ARBA00022989"/>
    </source>
</evidence>
<feature type="transmembrane region" description="Helical" evidence="5">
    <location>
        <begin position="48"/>
        <end position="78"/>
    </location>
</feature>
<dbReference type="Proteomes" id="UP001497482">
    <property type="component" value="Chromosome 17"/>
</dbReference>
<dbReference type="InterPro" id="IPR036259">
    <property type="entry name" value="MFS_trans_sf"/>
</dbReference>
<evidence type="ECO:0000313" key="6">
    <source>
        <dbReference type="EMBL" id="CAL1586588.1"/>
    </source>
</evidence>
<evidence type="ECO:0000256" key="5">
    <source>
        <dbReference type="SAM" id="Phobius"/>
    </source>
</evidence>
<name>A0AAV2K9L0_KNICA</name>
<organism evidence="6 7">
    <name type="scientific">Knipowitschia caucasica</name>
    <name type="common">Caucasian dwarf goby</name>
    <name type="synonym">Pomatoschistus caucasicus</name>
    <dbReference type="NCBI Taxonomy" id="637954"/>
    <lineage>
        <taxon>Eukaryota</taxon>
        <taxon>Metazoa</taxon>
        <taxon>Chordata</taxon>
        <taxon>Craniata</taxon>
        <taxon>Vertebrata</taxon>
        <taxon>Euteleostomi</taxon>
        <taxon>Actinopterygii</taxon>
        <taxon>Neopterygii</taxon>
        <taxon>Teleostei</taxon>
        <taxon>Neoteleostei</taxon>
        <taxon>Acanthomorphata</taxon>
        <taxon>Gobiaria</taxon>
        <taxon>Gobiiformes</taxon>
        <taxon>Gobioidei</taxon>
        <taxon>Gobiidae</taxon>
        <taxon>Gobiinae</taxon>
        <taxon>Knipowitschia</taxon>
    </lineage>
</organism>
<evidence type="ECO:0000313" key="7">
    <source>
        <dbReference type="Proteomes" id="UP001497482"/>
    </source>
</evidence>
<evidence type="ECO:0000256" key="4">
    <source>
        <dbReference type="ARBA" id="ARBA00023136"/>
    </source>
</evidence>
<sequence>MVPFFYHLFFFLLFFQNGYENRRYFVTESDLVCGDEWMVDMYQSSLSLGFLIGSFVFGYAADSAAIALTPHFLTVLLLRVILRLGTKGSWTTCYILLTELVGLEQRRLVSIMHQMVICLGIVAMVMLAYFIPDWRWIQVACTAPYALFVLYCW</sequence>
<gene>
    <name evidence="6" type="ORF">KC01_LOCUS16625</name>
</gene>
<dbReference type="AlphaFoldDB" id="A0AAV2K9L0"/>
<evidence type="ECO:0000256" key="1">
    <source>
        <dbReference type="ARBA" id="ARBA00004141"/>
    </source>
</evidence>
<dbReference type="Gene3D" id="1.20.1250.20">
    <property type="entry name" value="MFS general substrate transporter like domains"/>
    <property type="match status" value="1"/>
</dbReference>
<keyword evidence="2 5" id="KW-0812">Transmembrane</keyword>
<keyword evidence="3 5" id="KW-1133">Transmembrane helix</keyword>
<comment type="subcellular location">
    <subcellularLocation>
        <location evidence="1">Membrane</location>
        <topology evidence="1">Multi-pass membrane protein</topology>
    </subcellularLocation>
</comment>
<reference evidence="6 7" key="1">
    <citation type="submission" date="2024-04" db="EMBL/GenBank/DDBJ databases">
        <authorList>
            <person name="Waldvogel A.-M."/>
            <person name="Schoenle A."/>
        </authorList>
    </citation>
    <scope>NUCLEOTIDE SEQUENCE [LARGE SCALE GENOMIC DNA]</scope>
</reference>
<accession>A0AAV2K9L0</accession>
<keyword evidence="4 5" id="KW-0472">Membrane</keyword>